<gene>
    <name evidence="2" type="ORF">NQ314_013153</name>
</gene>
<sequence length="524" mass="61394">MSEILKTETEAIVNLAEYLTNLNSKIENLSLPICQLREEIRVMLGDIKYNNTKRNHVNLKLGIITSCVYIDRLITSSEGNSFENLIILERVVNKYSFQRNYMDELDIMSADTESIVKNVENRLIEMVNNKFLDAFKNDDSEVLTRCLRMYDNLRKQDEAQKTFQINVVRPALIPLFNETNLERSHRDIDKIYDEVLTFMNNRMNILFEILTKHPELKEGLPYITAPGNPELFQKRFKSTWQMLLKIARKCGNEDLVKENDTFQEHLMRFNLPVYFEIRYQQIAGGFENDILIENGDIYASANNELSCKLKNTLSLWKTIAQCFNEDVYIDQLADQFLKLSMMLLSRYLRWFKITLQKSVEEVKSVLKNYLITIKFEESSLHLQNVGAIPRLYRRTNRSAPKDASTYMIEAVKPIINFHKEFKSVIQNEQDEILNNIITRITKQYLSLVQEVLMSVCKTEESLRRLKSRNINSSEESSTQSDTMSDEMKIREQIKYDVAYFLDKLYSIGSPTSRETMDLLKKETS</sequence>
<evidence type="ECO:0000313" key="3">
    <source>
        <dbReference type="Proteomes" id="UP001162156"/>
    </source>
</evidence>
<dbReference type="GO" id="GO:0017119">
    <property type="term" value="C:Golgi transport complex"/>
    <property type="evidence" value="ECO:0007669"/>
    <property type="project" value="TreeGrafter"/>
</dbReference>
<accession>A0AAV8X8B3</accession>
<dbReference type="PANTHER" id="PTHR12961">
    <property type="entry name" value="CONSERVED OLIGOMERIC GOLGI COMPLEX COMPONENT 2"/>
    <property type="match status" value="1"/>
</dbReference>
<dbReference type="InterPro" id="IPR024603">
    <property type="entry name" value="COG_complex_COG2_C"/>
</dbReference>
<dbReference type="GO" id="GO:0015031">
    <property type="term" value="P:protein transport"/>
    <property type="evidence" value="ECO:0007669"/>
    <property type="project" value="InterPro"/>
</dbReference>
<dbReference type="GO" id="GO:0006891">
    <property type="term" value="P:intra-Golgi vesicle-mediated transport"/>
    <property type="evidence" value="ECO:0007669"/>
    <property type="project" value="TreeGrafter"/>
</dbReference>
<dbReference type="PANTHER" id="PTHR12961:SF0">
    <property type="entry name" value="CONSERVED OLIGOMERIC GOLGI COMPLEX SUBUNIT 2"/>
    <property type="match status" value="1"/>
</dbReference>
<dbReference type="GO" id="GO:0016020">
    <property type="term" value="C:membrane"/>
    <property type="evidence" value="ECO:0007669"/>
    <property type="project" value="InterPro"/>
</dbReference>
<name>A0AAV8X8B3_9CUCU</name>
<reference evidence="2" key="1">
    <citation type="journal article" date="2023" name="Insect Mol. Biol.">
        <title>Genome sequencing provides insights into the evolution of gene families encoding plant cell wall-degrading enzymes in longhorned beetles.</title>
        <authorList>
            <person name="Shin N.R."/>
            <person name="Okamura Y."/>
            <person name="Kirsch R."/>
            <person name="Pauchet Y."/>
        </authorList>
    </citation>
    <scope>NUCLEOTIDE SEQUENCE</scope>
    <source>
        <strain evidence="2">RBIC_L_NR</strain>
    </source>
</reference>
<evidence type="ECO:0000259" key="1">
    <source>
        <dbReference type="Pfam" id="PF12022"/>
    </source>
</evidence>
<dbReference type="EMBL" id="JANEYF010003657">
    <property type="protein sequence ID" value="KAJ8934877.1"/>
    <property type="molecule type" value="Genomic_DNA"/>
</dbReference>
<comment type="caution">
    <text evidence="2">The sequence shown here is derived from an EMBL/GenBank/DDBJ whole genome shotgun (WGS) entry which is preliminary data.</text>
</comment>
<dbReference type="Proteomes" id="UP001162156">
    <property type="component" value="Unassembled WGS sequence"/>
</dbReference>
<dbReference type="InterPro" id="IPR009316">
    <property type="entry name" value="COG2"/>
</dbReference>
<organism evidence="2 3">
    <name type="scientific">Rhamnusium bicolor</name>
    <dbReference type="NCBI Taxonomy" id="1586634"/>
    <lineage>
        <taxon>Eukaryota</taxon>
        <taxon>Metazoa</taxon>
        <taxon>Ecdysozoa</taxon>
        <taxon>Arthropoda</taxon>
        <taxon>Hexapoda</taxon>
        <taxon>Insecta</taxon>
        <taxon>Pterygota</taxon>
        <taxon>Neoptera</taxon>
        <taxon>Endopterygota</taxon>
        <taxon>Coleoptera</taxon>
        <taxon>Polyphaga</taxon>
        <taxon>Cucujiformia</taxon>
        <taxon>Chrysomeloidea</taxon>
        <taxon>Cerambycidae</taxon>
        <taxon>Lepturinae</taxon>
        <taxon>Rhagiini</taxon>
        <taxon>Rhamnusium</taxon>
    </lineage>
</organism>
<proteinExistence type="predicted"/>
<keyword evidence="3" id="KW-1185">Reference proteome</keyword>
<evidence type="ECO:0000313" key="2">
    <source>
        <dbReference type="EMBL" id="KAJ8934877.1"/>
    </source>
</evidence>
<dbReference type="AlphaFoldDB" id="A0AAV8X8B3"/>
<dbReference type="GO" id="GO:0007030">
    <property type="term" value="P:Golgi organization"/>
    <property type="evidence" value="ECO:0007669"/>
    <property type="project" value="InterPro"/>
</dbReference>
<dbReference type="Pfam" id="PF12022">
    <property type="entry name" value="COG2_C"/>
    <property type="match status" value="1"/>
</dbReference>
<feature type="domain" description="COG complex component COG2 C-terminal" evidence="1">
    <location>
        <begin position="356"/>
        <end position="497"/>
    </location>
</feature>
<protein>
    <recommendedName>
        <fullName evidence="1">COG complex component COG2 C-terminal domain-containing protein</fullName>
    </recommendedName>
</protein>